<evidence type="ECO:0000313" key="1">
    <source>
        <dbReference type="Proteomes" id="UP000035681"/>
    </source>
</evidence>
<dbReference type="AlphaFoldDB" id="A0A0K0E3G3"/>
<organism evidence="2">
    <name type="scientific">Strongyloides stercoralis</name>
    <name type="common">Threadworm</name>
    <dbReference type="NCBI Taxonomy" id="6248"/>
    <lineage>
        <taxon>Eukaryota</taxon>
        <taxon>Metazoa</taxon>
        <taxon>Ecdysozoa</taxon>
        <taxon>Nematoda</taxon>
        <taxon>Chromadorea</taxon>
        <taxon>Rhabditida</taxon>
        <taxon>Tylenchina</taxon>
        <taxon>Panagrolaimomorpha</taxon>
        <taxon>Strongyloidoidea</taxon>
        <taxon>Strongyloididae</taxon>
        <taxon>Strongyloides</taxon>
    </lineage>
</organism>
<sequence length="139" mass="16271">MNKKELTNDKKSHLIYGGFRATIPHLLIENNLNDYSEEEINEMYMYINDKLNPFPKKREESIADIHIDRVFKRKCMRGVEKFLNIEYQLDTCDISNEVPCKKVRENDDNGDKSNANVITKNDNCIEKDNNIVSNNKSVK</sequence>
<dbReference type="WBParaSite" id="SSTP_0000403500.1">
    <property type="protein sequence ID" value="SSTP_0000403500.1"/>
    <property type="gene ID" value="SSTP_0000403500"/>
</dbReference>
<reference evidence="2" key="1">
    <citation type="submission" date="2015-08" db="UniProtKB">
        <authorList>
            <consortium name="WormBaseParasite"/>
        </authorList>
    </citation>
    <scope>IDENTIFICATION</scope>
</reference>
<accession>A0A0K0E3G3</accession>
<keyword evidence="1" id="KW-1185">Reference proteome</keyword>
<name>A0A0K0E3G3_STRER</name>
<evidence type="ECO:0000313" key="2">
    <source>
        <dbReference type="WBParaSite" id="SSTP_0000403500.1"/>
    </source>
</evidence>
<proteinExistence type="predicted"/>
<dbReference type="Proteomes" id="UP000035681">
    <property type="component" value="Unplaced"/>
</dbReference>
<protein>
    <submittedName>
        <fullName evidence="2">DEK_C domain-containing protein</fullName>
    </submittedName>
</protein>
<dbReference type="WBParaSite" id="TCONS_00005714.p1">
    <property type="protein sequence ID" value="TCONS_00005714.p1"/>
    <property type="gene ID" value="XLOC_003964"/>
</dbReference>